<evidence type="ECO:0000256" key="3">
    <source>
        <dbReference type="ARBA" id="ARBA00022475"/>
    </source>
</evidence>
<evidence type="ECO:0000256" key="1">
    <source>
        <dbReference type="ARBA" id="ARBA00002598"/>
    </source>
</evidence>
<evidence type="ECO:0000256" key="4">
    <source>
        <dbReference type="ARBA" id="ARBA00022692"/>
    </source>
</evidence>
<comment type="function">
    <text evidence="1">Fluoride channel required for the rapid expulsion of cytoplasmic fluoride.</text>
</comment>
<feature type="transmembrane region" description="Helical" evidence="9">
    <location>
        <begin position="141"/>
        <end position="162"/>
    </location>
</feature>
<dbReference type="InParanoid" id="A9V7B3"/>
<evidence type="ECO:0000256" key="2">
    <source>
        <dbReference type="ARBA" id="ARBA00004651"/>
    </source>
</evidence>
<feature type="chain" id="PRO_5002742763" description="Fluoride ion transporter CrcB" evidence="10">
    <location>
        <begin position="25"/>
        <end position="248"/>
    </location>
</feature>
<dbReference type="Proteomes" id="UP000001357">
    <property type="component" value="Unassembled WGS sequence"/>
</dbReference>
<reference evidence="11 12" key="1">
    <citation type="journal article" date="2008" name="Nature">
        <title>The genome of the choanoflagellate Monosiga brevicollis and the origin of metazoans.</title>
        <authorList>
            <consortium name="JGI Sequencing"/>
            <person name="King N."/>
            <person name="Westbrook M.J."/>
            <person name="Young S.L."/>
            <person name="Kuo A."/>
            <person name="Abedin M."/>
            <person name="Chapman J."/>
            <person name="Fairclough S."/>
            <person name="Hellsten U."/>
            <person name="Isogai Y."/>
            <person name="Letunic I."/>
            <person name="Marr M."/>
            <person name="Pincus D."/>
            <person name="Putnam N."/>
            <person name="Rokas A."/>
            <person name="Wright K.J."/>
            <person name="Zuzow R."/>
            <person name="Dirks W."/>
            <person name="Good M."/>
            <person name="Goodstein D."/>
            <person name="Lemons D."/>
            <person name="Li W."/>
            <person name="Lyons J.B."/>
            <person name="Morris A."/>
            <person name="Nichols S."/>
            <person name="Richter D.J."/>
            <person name="Salamov A."/>
            <person name="Bork P."/>
            <person name="Lim W.A."/>
            <person name="Manning G."/>
            <person name="Miller W.T."/>
            <person name="McGinnis W."/>
            <person name="Shapiro H."/>
            <person name="Tjian R."/>
            <person name="Grigoriev I.V."/>
            <person name="Rokhsar D."/>
        </authorList>
    </citation>
    <scope>NUCLEOTIDE SEQUENCE [LARGE SCALE GENOMIC DNA]</scope>
    <source>
        <strain evidence="12">MX1 / ATCC 50154</strain>
    </source>
</reference>
<feature type="transmembrane region" description="Helical" evidence="9">
    <location>
        <begin position="37"/>
        <end position="57"/>
    </location>
</feature>
<keyword evidence="3" id="KW-1003">Cell membrane</keyword>
<feature type="transmembrane region" description="Helical" evidence="9">
    <location>
        <begin position="69"/>
        <end position="88"/>
    </location>
</feature>
<dbReference type="KEGG" id="mbr:MONBRDRAFT_10813"/>
<comment type="similarity">
    <text evidence="7">Belongs to the fluoride channel Fluc/FEX (TC 1.A.43) family.</text>
</comment>
<evidence type="ECO:0000256" key="9">
    <source>
        <dbReference type="SAM" id="Phobius"/>
    </source>
</evidence>
<keyword evidence="5 9" id="KW-1133">Transmembrane helix</keyword>
<dbReference type="Pfam" id="PF02537">
    <property type="entry name" value="CRCB"/>
    <property type="match status" value="1"/>
</dbReference>
<evidence type="ECO:0000256" key="8">
    <source>
        <dbReference type="ARBA" id="ARBA00035585"/>
    </source>
</evidence>
<sequence length="248" mass="26662">MAWQARQKLKWALLALLGMLGAAARFGLQRVADESGFAALASLVPLMLGCFILGASTRFFAGRPVHNELALGVGTGFCGSLTTFSSWMASAAQRLVDAQHTLSTGDQIYGYFVIIFTGLLASFGGFAMGRRLLFCNSTSRLGTFYANMLGTLVVAVLLAVLLRGDFGNEDGWERGTTVIYGLITGFAGCLTTVSTFVKELNEKDSVARALKAPAWSRWTLQPWRYALGSIVGSQIILLGVYGSFGWTN</sequence>
<dbReference type="RefSeq" id="XP_001748666.1">
    <property type="nucleotide sequence ID" value="XM_001748614.1"/>
</dbReference>
<gene>
    <name evidence="11" type="ORF">MONBRDRAFT_10813</name>
</gene>
<evidence type="ECO:0000313" key="11">
    <source>
        <dbReference type="EMBL" id="EDQ86553.1"/>
    </source>
</evidence>
<dbReference type="PANTHER" id="PTHR28259:SF1">
    <property type="entry name" value="FLUORIDE EXPORT PROTEIN 1-RELATED"/>
    <property type="match status" value="1"/>
</dbReference>
<dbReference type="InterPro" id="IPR003691">
    <property type="entry name" value="FluC"/>
</dbReference>
<evidence type="ECO:0000256" key="5">
    <source>
        <dbReference type="ARBA" id="ARBA00022989"/>
    </source>
</evidence>
<dbReference type="EMBL" id="CH991565">
    <property type="protein sequence ID" value="EDQ86553.1"/>
    <property type="molecule type" value="Genomic_DNA"/>
</dbReference>
<organism evidence="11 12">
    <name type="scientific">Monosiga brevicollis</name>
    <name type="common">Choanoflagellate</name>
    <dbReference type="NCBI Taxonomy" id="81824"/>
    <lineage>
        <taxon>Eukaryota</taxon>
        <taxon>Choanoflagellata</taxon>
        <taxon>Craspedida</taxon>
        <taxon>Salpingoecidae</taxon>
        <taxon>Monosiga</taxon>
    </lineage>
</organism>
<accession>A9V7B3</accession>
<dbReference type="GO" id="GO:0005886">
    <property type="term" value="C:plasma membrane"/>
    <property type="evidence" value="ECO:0000318"/>
    <property type="project" value="GO_Central"/>
</dbReference>
<dbReference type="GO" id="GO:1903424">
    <property type="term" value="P:fluoride transmembrane transport"/>
    <property type="evidence" value="ECO:0000318"/>
    <property type="project" value="GO_Central"/>
</dbReference>
<keyword evidence="12" id="KW-1185">Reference proteome</keyword>
<keyword evidence="10" id="KW-0732">Signal</keyword>
<evidence type="ECO:0000256" key="6">
    <source>
        <dbReference type="ARBA" id="ARBA00023136"/>
    </source>
</evidence>
<protein>
    <recommendedName>
        <fullName evidence="13">Fluoride ion transporter CrcB</fullName>
    </recommendedName>
</protein>
<feature type="transmembrane region" description="Helical" evidence="9">
    <location>
        <begin position="108"/>
        <end position="129"/>
    </location>
</feature>
<dbReference type="GeneID" id="5893854"/>
<name>A9V7B3_MONBE</name>
<dbReference type="PANTHER" id="PTHR28259">
    <property type="entry name" value="FLUORIDE EXPORT PROTEIN 1-RELATED"/>
    <property type="match status" value="1"/>
</dbReference>
<keyword evidence="4 9" id="KW-0812">Transmembrane</keyword>
<comment type="subcellular location">
    <subcellularLocation>
        <location evidence="2">Cell membrane</location>
        <topology evidence="2">Multi-pass membrane protein</topology>
    </subcellularLocation>
</comment>
<evidence type="ECO:0000256" key="7">
    <source>
        <dbReference type="ARBA" id="ARBA00035120"/>
    </source>
</evidence>
<comment type="catalytic activity">
    <reaction evidence="8">
        <text>fluoride(in) = fluoride(out)</text>
        <dbReference type="Rhea" id="RHEA:76159"/>
        <dbReference type="ChEBI" id="CHEBI:17051"/>
    </reaction>
    <physiologicalReaction direction="left-to-right" evidence="8">
        <dbReference type="Rhea" id="RHEA:76160"/>
    </physiologicalReaction>
</comment>
<keyword evidence="6 9" id="KW-0472">Membrane</keyword>
<evidence type="ECO:0000256" key="10">
    <source>
        <dbReference type="SAM" id="SignalP"/>
    </source>
</evidence>
<evidence type="ECO:0008006" key="13">
    <source>
        <dbReference type="Google" id="ProtNLM"/>
    </source>
</evidence>
<feature type="transmembrane region" description="Helical" evidence="9">
    <location>
        <begin position="177"/>
        <end position="197"/>
    </location>
</feature>
<dbReference type="GO" id="GO:1903425">
    <property type="term" value="F:fluoride transmembrane transporter activity"/>
    <property type="evidence" value="ECO:0000318"/>
    <property type="project" value="GO_Central"/>
</dbReference>
<feature type="transmembrane region" description="Helical" evidence="9">
    <location>
        <begin position="225"/>
        <end position="244"/>
    </location>
</feature>
<evidence type="ECO:0000313" key="12">
    <source>
        <dbReference type="Proteomes" id="UP000001357"/>
    </source>
</evidence>
<proteinExistence type="inferred from homology"/>
<feature type="signal peptide" evidence="10">
    <location>
        <begin position="1"/>
        <end position="24"/>
    </location>
</feature>
<dbReference type="STRING" id="81824.A9V7B3"/>
<dbReference type="AlphaFoldDB" id="A9V7B3"/>